<name>A0A0C3ANU7_SERVB</name>
<feature type="region of interest" description="Disordered" evidence="1">
    <location>
        <begin position="90"/>
        <end position="129"/>
    </location>
</feature>
<organism evidence="2 3">
    <name type="scientific">Serendipita vermifera MAFF 305830</name>
    <dbReference type="NCBI Taxonomy" id="933852"/>
    <lineage>
        <taxon>Eukaryota</taxon>
        <taxon>Fungi</taxon>
        <taxon>Dikarya</taxon>
        <taxon>Basidiomycota</taxon>
        <taxon>Agaricomycotina</taxon>
        <taxon>Agaricomycetes</taxon>
        <taxon>Sebacinales</taxon>
        <taxon>Serendipitaceae</taxon>
        <taxon>Serendipita</taxon>
    </lineage>
</organism>
<feature type="compositionally biased region" description="Polar residues" evidence="1">
    <location>
        <begin position="102"/>
        <end position="123"/>
    </location>
</feature>
<proteinExistence type="predicted"/>
<gene>
    <name evidence="2" type="ORF">M408DRAFT_330638</name>
</gene>
<reference evidence="2 3" key="1">
    <citation type="submission" date="2014-04" db="EMBL/GenBank/DDBJ databases">
        <authorList>
            <consortium name="DOE Joint Genome Institute"/>
            <person name="Kuo A."/>
            <person name="Zuccaro A."/>
            <person name="Kohler A."/>
            <person name="Nagy L.G."/>
            <person name="Floudas D."/>
            <person name="Copeland A."/>
            <person name="Barry K.W."/>
            <person name="Cichocki N."/>
            <person name="Veneault-Fourrey C."/>
            <person name="LaButti K."/>
            <person name="Lindquist E.A."/>
            <person name="Lipzen A."/>
            <person name="Lundell T."/>
            <person name="Morin E."/>
            <person name="Murat C."/>
            <person name="Sun H."/>
            <person name="Tunlid A."/>
            <person name="Henrissat B."/>
            <person name="Grigoriev I.V."/>
            <person name="Hibbett D.S."/>
            <person name="Martin F."/>
            <person name="Nordberg H.P."/>
            <person name="Cantor M.N."/>
            <person name="Hua S.X."/>
        </authorList>
    </citation>
    <scope>NUCLEOTIDE SEQUENCE [LARGE SCALE GENOMIC DNA]</scope>
    <source>
        <strain evidence="2 3">MAFF 305830</strain>
    </source>
</reference>
<sequence>MQTIGEALADKLQESILDIVRTVSTGNGAGPPQDISAVIERCLMTIAPNLLKDKAQGRAQRQLEQRQTELEEMLKSKDATILEMKERLRRIEERLDPKPPTTVDSNSVSSDNATATEADTPKSSRFWFF</sequence>
<protein>
    <submittedName>
        <fullName evidence="2">Uncharacterized protein</fullName>
    </submittedName>
</protein>
<dbReference type="AlphaFoldDB" id="A0A0C3ANU7"/>
<dbReference type="OrthoDB" id="10554428at2759"/>
<dbReference type="EMBL" id="KN824307">
    <property type="protein sequence ID" value="KIM26250.1"/>
    <property type="molecule type" value="Genomic_DNA"/>
</dbReference>
<dbReference type="Proteomes" id="UP000054097">
    <property type="component" value="Unassembled WGS sequence"/>
</dbReference>
<reference evidence="3" key="2">
    <citation type="submission" date="2015-01" db="EMBL/GenBank/DDBJ databases">
        <title>Evolutionary Origins and Diversification of the Mycorrhizal Mutualists.</title>
        <authorList>
            <consortium name="DOE Joint Genome Institute"/>
            <consortium name="Mycorrhizal Genomics Consortium"/>
            <person name="Kohler A."/>
            <person name="Kuo A."/>
            <person name="Nagy L.G."/>
            <person name="Floudas D."/>
            <person name="Copeland A."/>
            <person name="Barry K.W."/>
            <person name="Cichocki N."/>
            <person name="Veneault-Fourrey C."/>
            <person name="LaButti K."/>
            <person name="Lindquist E.A."/>
            <person name="Lipzen A."/>
            <person name="Lundell T."/>
            <person name="Morin E."/>
            <person name="Murat C."/>
            <person name="Riley R."/>
            <person name="Ohm R."/>
            <person name="Sun H."/>
            <person name="Tunlid A."/>
            <person name="Henrissat B."/>
            <person name="Grigoriev I.V."/>
            <person name="Hibbett D.S."/>
            <person name="Martin F."/>
        </authorList>
    </citation>
    <scope>NUCLEOTIDE SEQUENCE [LARGE SCALE GENOMIC DNA]</scope>
    <source>
        <strain evidence="3">MAFF 305830</strain>
    </source>
</reference>
<evidence type="ECO:0000256" key="1">
    <source>
        <dbReference type="SAM" id="MobiDB-lite"/>
    </source>
</evidence>
<accession>A0A0C3ANU7</accession>
<evidence type="ECO:0000313" key="2">
    <source>
        <dbReference type="EMBL" id="KIM26250.1"/>
    </source>
</evidence>
<keyword evidence="3" id="KW-1185">Reference proteome</keyword>
<dbReference type="HOGENOM" id="CLU_1950149_0_0_1"/>
<evidence type="ECO:0000313" key="3">
    <source>
        <dbReference type="Proteomes" id="UP000054097"/>
    </source>
</evidence>